<evidence type="ECO:0000313" key="1">
    <source>
        <dbReference type="EMBL" id="MFC6867392.1"/>
    </source>
</evidence>
<dbReference type="Gene3D" id="1.10.10.60">
    <property type="entry name" value="Homeodomain-like"/>
    <property type="match status" value="1"/>
</dbReference>
<comment type="caution">
    <text evidence="1">The sequence shown here is derived from an EMBL/GenBank/DDBJ whole genome shotgun (WGS) entry which is preliminary data.</text>
</comment>
<dbReference type="Proteomes" id="UP001596337">
    <property type="component" value="Unassembled WGS sequence"/>
</dbReference>
<name>A0ABW2BYN5_9PSEU</name>
<proteinExistence type="predicted"/>
<sequence length="92" mass="10223">MAEYLAGATVYVLAERYGIHRATVGQHLAARDIDTQPPGLHPDDVPTTVELYQAGWSLARIATKFHTSDMTVRARLLEAGVVMRSPHKRVRL</sequence>
<reference evidence="2" key="1">
    <citation type="journal article" date="2019" name="Int. J. Syst. Evol. Microbiol.">
        <title>The Global Catalogue of Microorganisms (GCM) 10K type strain sequencing project: providing services to taxonomists for standard genome sequencing and annotation.</title>
        <authorList>
            <consortium name="The Broad Institute Genomics Platform"/>
            <consortium name="The Broad Institute Genome Sequencing Center for Infectious Disease"/>
            <person name="Wu L."/>
            <person name="Ma J."/>
        </authorList>
    </citation>
    <scope>NUCLEOTIDE SEQUENCE [LARGE SCALE GENOMIC DNA]</scope>
    <source>
        <strain evidence="2">KCTC 32255</strain>
    </source>
</reference>
<dbReference type="RefSeq" id="WP_345403451.1">
    <property type="nucleotide sequence ID" value="NZ_BAABLA010000114.1"/>
</dbReference>
<evidence type="ECO:0000313" key="2">
    <source>
        <dbReference type="Proteomes" id="UP001596337"/>
    </source>
</evidence>
<accession>A0ABW2BYN5</accession>
<dbReference type="EMBL" id="JBHSXX010000001">
    <property type="protein sequence ID" value="MFC6867392.1"/>
    <property type="molecule type" value="Genomic_DNA"/>
</dbReference>
<gene>
    <name evidence="1" type="ORF">ACFQGD_09540</name>
</gene>
<organism evidence="1 2">
    <name type="scientific">Haloechinothrix salitolerans</name>
    <dbReference type="NCBI Taxonomy" id="926830"/>
    <lineage>
        <taxon>Bacteria</taxon>
        <taxon>Bacillati</taxon>
        <taxon>Actinomycetota</taxon>
        <taxon>Actinomycetes</taxon>
        <taxon>Pseudonocardiales</taxon>
        <taxon>Pseudonocardiaceae</taxon>
        <taxon>Haloechinothrix</taxon>
    </lineage>
</organism>
<keyword evidence="2" id="KW-1185">Reference proteome</keyword>
<protein>
    <submittedName>
        <fullName evidence="1">Helix-turn-helix domain containing protein</fullName>
    </submittedName>
</protein>